<name>A0ABS9VR77_9SPHN</name>
<sequence>MGIFSQIKSLSLNALTTGRSPARYALLAPWLILMQLSACGEDRRPPPASLKFGDLPVSGTLADARRAGFTACVPDNVSMRCRREAVVFQRQGPFSAAVDLKGSDGAGGFDHLTLWHAADQNALIAIVNELKIDGWSECLTPSGQWGGQAIYQRKGAPVFISMDLSYWSKRRLMVFPAVPAKVPRCRS</sequence>
<organism evidence="1 2">
    <name type="scientific">Sphingomonas telluris</name>
    <dbReference type="NCBI Taxonomy" id="2907998"/>
    <lineage>
        <taxon>Bacteria</taxon>
        <taxon>Pseudomonadati</taxon>
        <taxon>Pseudomonadota</taxon>
        <taxon>Alphaproteobacteria</taxon>
        <taxon>Sphingomonadales</taxon>
        <taxon>Sphingomonadaceae</taxon>
        <taxon>Sphingomonas</taxon>
    </lineage>
</organism>
<dbReference type="RefSeq" id="WP_241448354.1">
    <property type="nucleotide sequence ID" value="NZ_JAKZHW010000002.1"/>
</dbReference>
<accession>A0ABS9VR77</accession>
<proteinExistence type="predicted"/>
<dbReference type="EMBL" id="JAKZHW010000002">
    <property type="protein sequence ID" value="MCH8617482.1"/>
    <property type="molecule type" value="Genomic_DNA"/>
</dbReference>
<gene>
    <name evidence="1" type="ORF">LZ016_15395</name>
</gene>
<evidence type="ECO:0000313" key="1">
    <source>
        <dbReference type="EMBL" id="MCH8617482.1"/>
    </source>
</evidence>
<comment type="caution">
    <text evidence="1">The sequence shown here is derived from an EMBL/GenBank/DDBJ whole genome shotgun (WGS) entry which is preliminary data.</text>
</comment>
<protein>
    <recommendedName>
        <fullName evidence="3">Lipoprotein</fullName>
    </recommendedName>
</protein>
<evidence type="ECO:0000313" key="2">
    <source>
        <dbReference type="Proteomes" id="UP001203058"/>
    </source>
</evidence>
<dbReference type="Proteomes" id="UP001203058">
    <property type="component" value="Unassembled WGS sequence"/>
</dbReference>
<reference evidence="1 2" key="1">
    <citation type="submission" date="2022-03" db="EMBL/GenBank/DDBJ databases">
        <authorList>
            <person name="Jo J.-H."/>
            <person name="Im W.-T."/>
        </authorList>
    </citation>
    <scope>NUCLEOTIDE SEQUENCE [LARGE SCALE GENOMIC DNA]</scope>
    <source>
        <strain evidence="1 2">SM33</strain>
    </source>
</reference>
<keyword evidence="2" id="KW-1185">Reference proteome</keyword>
<evidence type="ECO:0008006" key="3">
    <source>
        <dbReference type="Google" id="ProtNLM"/>
    </source>
</evidence>